<dbReference type="AlphaFoldDB" id="A0A9Q3BJB0"/>
<organism evidence="1 2">
    <name type="scientific">Austropuccinia psidii MF-1</name>
    <dbReference type="NCBI Taxonomy" id="1389203"/>
    <lineage>
        <taxon>Eukaryota</taxon>
        <taxon>Fungi</taxon>
        <taxon>Dikarya</taxon>
        <taxon>Basidiomycota</taxon>
        <taxon>Pucciniomycotina</taxon>
        <taxon>Pucciniomycetes</taxon>
        <taxon>Pucciniales</taxon>
        <taxon>Sphaerophragmiaceae</taxon>
        <taxon>Austropuccinia</taxon>
    </lineage>
</organism>
<reference evidence="1" key="1">
    <citation type="submission" date="2021-03" db="EMBL/GenBank/DDBJ databases">
        <title>Draft genome sequence of rust myrtle Austropuccinia psidii MF-1, a brazilian biotype.</title>
        <authorList>
            <person name="Quecine M.C."/>
            <person name="Pachon D.M.R."/>
            <person name="Bonatelli M.L."/>
            <person name="Correr F.H."/>
            <person name="Franceschini L.M."/>
            <person name="Leite T.F."/>
            <person name="Margarido G.R.A."/>
            <person name="Almeida C.A."/>
            <person name="Ferrarezi J.A."/>
            <person name="Labate C.A."/>
        </authorList>
    </citation>
    <scope>NUCLEOTIDE SEQUENCE</scope>
    <source>
        <strain evidence="1">MF-1</strain>
    </source>
</reference>
<protein>
    <submittedName>
        <fullName evidence="1">Uncharacterized protein</fullName>
    </submittedName>
</protein>
<proteinExistence type="predicted"/>
<gene>
    <name evidence="1" type="ORF">O181_005722</name>
</gene>
<dbReference type="EMBL" id="AVOT02001186">
    <property type="protein sequence ID" value="MBW0466007.1"/>
    <property type="molecule type" value="Genomic_DNA"/>
</dbReference>
<evidence type="ECO:0000313" key="1">
    <source>
        <dbReference type="EMBL" id="MBW0466007.1"/>
    </source>
</evidence>
<sequence length="248" mass="27611">MYCYSKSFFNAISFIAVFAVLGLFGTLSALSASNHEPISSSHLARRQKGDQRPRYLALSSKVTSELTLLQLKNSTLLTAGSASSYSSTKLPPPGTLEGLFNSYDENVFAPGNIGIRRYNDRWELGVFVLNNDFNKCLHATLKPPNLFVGKCPNATLENKEMTWVNWGPQGDRGNGGFFLPYGRQKASDFVNGNSPSFKKSWGLSRNQNWKTTGKPIKISNEADDHAHLTIFHYEGDKPLVTTCYEELR</sequence>
<keyword evidence="2" id="KW-1185">Reference proteome</keyword>
<name>A0A9Q3BJB0_9BASI</name>
<dbReference type="Proteomes" id="UP000765509">
    <property type="component" value="Unassembled WGS sequence"/>
</dbReference>
<evidence type="ECO:0000313" key="2">
    <source>
        <dbReference type="Proteomes" id="UP000765509"/>
    </source>
</evidence>
<accession>A0A9Q3BJB0</accession>
<comment type="caution">
    <text evidence="1">The sequence shown here is derived from an EMBL/GenBank/DDBJ whole genome shotgun (WGS) entry which is preliminary data.</text>
</comment>